<organism evidence="1 2">
    <name type="scientific">Nezara viridula</name>
    <name type="common">Southern green stink bug</name>
    <name type="synonym">Cimex viridulus</name>
    <dbReference type="NCBI Taxonomy" id="85310"/>
    <lineage>
        <taxon>Eukaryota</taxon>
        <taxon>Metazoa</taxon>
        <taxon>Ecdysozoa</taxon>
        <taxon>Arthropoda</taxon>
        <taxon>Hexapoda</taxon>
        <taxon>Insecta</taxon>
        <taxon>Pterygota</taxon>
        <taxon>Neoptera</taxon>
        <taxon>Paraneoptera</taxon>
        <taxon>Hemiptera</taxon>
        <taxon>Heteroptera</taxon>
        <taxon>Panheteroptera</taxon>
        <taxon>Pentatomomorpha</taxon>
        <taxon>Pentatomoidea</taxon>
        <taxon>Pentatomidae</taxon>
        <taxon>Pentatominae</taxon>
        <taxon>Nezara</taxon>
    </lineage>
</organism>
<keyword evidence="2" id="KW-1185">Reference proteome</keyword>
<reference evidence="1" key="1">
    <citation type="submission" date="2022-01" db="EMBL/GenBank/DDBJ databases">
        <authorList>
            <person name="King R."/>
        </authorList>
    </citation>
    <scope>NUCLEOTIDE SEQUENCE</scope>
</reference>
<proteinExistence type="predicted"/>
<dbReference type="EMBL" id="OV725077">
    <property type="protein sequence ID" value="CAH1389033.1"/>
    <property type="molecule type" value="Genomic_DNA"/>
</dbReference>
<dbReference type="AlphaFoldDB" id="A0A9P0E3A2"/>
<evidence type="ECO:0000313" key="2">
    <source>
        <dbReference type="Proteomes" id="UP001152798"/>
    </source>
</evidence>
<accession>A0A9P0E3A2</accession>
<dbReference type="OrthoDB" id="6627000at2759"/>
<name>A0A9P0E3A2_NEZVI</name>
<dbReference type="Proteomes" id="UP001152798">
    <property type="component" value="Chromosome 1"/>
</dbReference>
<gene>
    <name evidence="1" type="ORF">NEZAVI_LOCUS505</name>
</gene>
<protein>
    <recommendedName>
        <fullName evidence="3">Reverse transcriptase domain-containing protein</fullName>
    </recommendedName>
</protein>
<evidence type="ECO:0008006" key="3">
    <source>
        <dbReference type="Google" id="ProtNLM"/>
    </source>
</evidence>
<sequence>MGVPLGIRKIVSDYFKDRTLIYGTEDDPRFQVTGGGRRIPQCSVLELLLWNIMYGGVLRHSLPDGSRTVGFADDLAVVVEAKCKEEVMQKANQSIKVICNWLATMGLQYIDHKKEALLNSSRKRDRSP</sequence>
<evidence type="ECO:0000313" key="1">
    <source>
        <dbReference type="EMBL" id="CAH1389033.1"/>
    </source>
</evidence>